<dbReference type="OrthoDB" id="679547at2"/>
<reference evidence="1 2" key="1">
    <citation type="submission" date="2016-10" db="EMBL/GenBank/DDBJ databases">
        <authorList>
            <person name="de Groot N.N."/>
        </authorList>
    </citation>
    <scope>NUCLEOTIDE SEQUENCE [LARGE SCALE GENOMIC DNA]</scope>
    <source>
        <strain evidence="1 2">DSM 25232</strain>
    </source>
</reference>
<dbReference type="STRING" id="1038014.SAMN04487910_0469"/>
<evidence type="ECO:0008006" key="3">
    <source>
        <dbReference type="Google" id="ProtNLM"/>
    </source>
</evidence>
<dbReference type="RefSeq" id="WP_091404977.1">
    <property type="nucleotide sequence ID" value="NZ_FOAB01000001.1"/>
</dbReference>
<proteinExistence type="predicted"/>
<dbReference type="AlphaFoldDB" id="A0A1H7GT73"/>
<accession>A0A1H7GT73</accession>
<organism evidence="1 2">
    <name type="scientific">Aquimarina amphilecti</name>
    <dbReference type="NCBI Taxonomy" id="1038014"/>
    <lineage>
        <taxon>Bacteria</taxon>
        <taxon>Pseudomonadati</taxon>
        <taxon>Bacteroidota</taxon>
        <taxon>Flavobacteriia</taxon>
        <taxon>Flavobacteriales</taxon>
        <taxon>Flavobacteriaceae</taxon>
        <taxon>Aquimarina</taxon>
    </lineage>
</organism>
<name>A0A1H7GT73_AQUAM</name>
<gene>
    <name evidence="1" type="ORF">SAMN04487910_0469</name>
</gene>
<dbReference type="Proteomes" id="UP000198521">
    <property type="component" value="Unassembled WGS sequence"/>
</dbReference>
<evidence type="ECO:0000313" key="2">
    <source>
        <dbReference type="Proteomes" id="UP000198521"/>
    </source>
</evidence>
<dbReference type="Gene3D" id="2.60.40.1930">
    <property type="match status" value="1"/>
</dbReference>
<keyword evidence="2" id="KW-1185">Reference proteome</keyword>
<sequence length="837" mass="97011">MIFKILLRLFFFIGYCGFISAQVRLSSKTEEKLIKELNSNAHKPAYQQIYLQTDKDIYDLGDDLWFKTYHIDTHTRTLDNSSKILYVQLVNTDTEEVLASQKHEIINGISKGHIFIPRNVKEGKYHLIMQSSHSLKKDVDIITGVKSIVIKSSLWSPIISEIDFDKNVYKLEDTVNIKFNIYDRKGTPLENVKLTTKSYTETESKKHPKVFTDKLGNAELKIMPNGSSQISNIQVSLKHKKDTSFYTYRVPTEALENTLIKFYPEGGHLVGGIKNKVAFKAANSYGFPIDIDGVLYENGKSIMNIKSTHNGMGFFYLNPNPNSTYHVQVTSTLNNRKFYLPKIDKQGIVMSYINNDNTFMYFDVHQTQNFTNPDVLFIRVQMRGNVLWMAKGRMKNNFMKIKVPVNKLKQGIFEITIFDDNHVPLVERLVFLDNKNRFYIQPVNEIKDVLRSRDKVSTSFKIVDQNNKILKNYSLGLRVFHKSYEDSTYNRNILSHQYLETDIKGRIYNPGYYFDLNNKKRNKYLDLLLLTQGWRSYQWNQYNLRTTKEIRLLPKLVDNIYGKIYKLGDNNSLERTNSNLLVIIPNNVIYFPTDRNGNFNLNKDLLKEVQGRTLLLKPEKGYTIKYDNPFDNLKEVVSKDKLISLFDHVPFRKSSPIFFTDDFGFNDVNELEEVKLIGHKKFIKTDLEQIKKKNKDYVCFNNVLNCNNHSSGTPAILGAFYLTNSGTGLIYGGSSLLLNHKNNVTKKDFIIIEGFYPEKTFFQPNYDIRNDLFVPDNRKTLIWDPNLKSDENGIVNISFNASDINSTYVLEIEGIDNKGLLGFHRTEFTIYPIGIPK</sequence>
<protein>
    <recommendedName>
        <fullName evidence="3">MG2 domain-containing protein</fullName>
    </recommendedName>
</protein>
<evidence type="ECO:0000313" key="1">
    <source>
        <dbReference type="EMBL" id="SEK41383.1"/>
    </source>
</evidence>
<dbReference type="EMBL" id="FOAB01000001">
    <property type="protein sequence ID" value="SEK41383.1"/>
    <property type="molecule type" value="Genomic_DNA"/>
</dbReference>